<evidence type="ECO:0000313" key="1">
    <source>
        <dbReference type="EMBL" id="VEN60634.1"/>
    </source>
</evidence>
<dbReference type="Proteomes" id="UP000410492">
    <property type="component" value="Unassembled WGS sequence"/>
</dbReference>
<reference evidence="1 2" key="1">
    <citation type="submission" date="2019-01" db="EMBL/GenBank/DDBJ databases">
        <authorList>
            <person name="Sayadi A."/>
        </authorList>
    </citation>
    <scope>NUCLEOTIDE SEQUENCE [LARGE SCALE GENOMIC DNA]</scope>
</reference>
<dbReference type="AlphaFoldDB" id="A0A653DKU8"/>
<evidence type="ECO:0000313" key="2">
    <source>
        <dbReference type="Proteomes" id="UP000410492"/>
    </source>
</evidence>
<feature type="non-terminal residue" evidence="1">
    <location>
        <position position="59"/>
    </location>
</feature>
<organism evidence="1 2">
    <name type="scientific">Callosobruchus maculatus</name>
    <name type="common">Southern cowpea weevil</name>
    <name type="synonym">Pulse bruchid</name>
    <dbReference type="NCBI Taxonomy" id="64391"/>
    <lineage>
        <taxon>Eukaryota</taxon>
        <taxon>Metazoa</taxon>
        <taxon>Ecdysozoa</taxon>
        <taxon>Arthropoda</taxon>
        <taxon>Hexapoda</taxon>
        <taxon>Insecta</taxon>
        <taxon>Pterygota</taxon>
        <taxon>Neoptera</taxon>
        <taxon>Endopterygota</taxon>
        <taxon>Coleoptera</taxon>
        <taxon>Polyphaga</taxon>
        <taxon>Cucujiformia</taxon>
        <taxon>Chrysomeloidea</taxon>
        <taxon>Chrysomelidae</taxon>
        <taxon>Bruchinae</taxon>
        <taxon>Bruchini</taxon>
        <taxon>Callosobruchus</taxon>
    </lineage>
</organism>
<sequence>MLSRVAKRLETVTHKIEKYVRFSSNLVQGEPEGPYVRTELPGPKCKQIHNDLERIMDKA</sequence>
<name>A0A653DKU8_CALMS</name>
<protein>
    <submittedName>
        <fullName evidence="1">Uncharacterized protein</fullName>
    </submittedName>
</protein>
<keyword evidence="2" id="KW-1185">Reference proteome</keyword>
<dbReference type="OrthoDB" id="5419315at2759"/>
<gene>
    <name evidence="1" type="ORF">CALMAC_LOCUS18264</name>
</gene>
<proteinExistence type="predicted"/>
<dbReference type="EMBL" id="CAACVG010012668">
    <property type="protein sequence ID" value="VEN60634.1"/>
    <property type="molecule type" value="Genomic_DNA"/>
</dbReference>
<accession>A0A653DKU8</accession>